<evidence type="ECO:0000313" key="1">
    <source>
        <dbReference type="EMBL" id="KAF9323228.1"/>
    </source>
</evidence>
<dbReference type="AlphaFoldDB" id="A0A9P5SC98"/>
<dbReference type="Proteomes" id="UP000696485">
    <property type="component" value="Unassembled WGS sequence"/>
</dbReference>
<gene>
    <name evidence="1" type="ORF">BG006_001651</name>
</gene>
<dbReference type="EMBL" id="JAAAUY010001330">
    <property type="protein sequence ID" value="KAF9323228.1"/>
    <property type="molecule type" value="Genomic_DNA"/>
</dbReference>
<comment type="caution">
    <text evidence="1">The sequence shown here is derived from an EMBL/GenBank/DDBJ whole genome shotgun (WGS) entry which is preliminary data.</text>
</comment>
<reference evidence="1" key="1">
    <citation type="journal article" date="2020" name="Fungal Divers.">
        <title>Resolving the Mortierellaceae phylogeny through synthesis of multi-gene phylogenetics and phylogenomics.</title>
        <authorList>
            <person name="Vandepol N."/>
            <person name="Liber J."/>
            <person name="Desiro A."/>
            <person name="Na H."/>
            <person name="Kennedy M."/>
            <person name="Barry K."/>
            <person name="Grigoriev I.V."/>
            <person name="Miller A.N."/>
            <person name="O'Donnell K."/>
            <person name="Stajich J.E."/>
            <person name="Bonito G."/>
        </authorList>
    </citation>
    <scope>NUCLEOTIDE SEQUENCE</scope>
    <source>
        <strain evidence="1">NVP1</strain>
    </source>
</reference>
<organism evidence="1 2">
    <name type="scientific">Podila minutissima</name>
    <dbReference type="NCBI Taxonomy" id="64525"/>
    <lineage>
        <taxon>Eukaryota</taxon>
        <taxon>Fungi</taxon>
        <taxon>Fungi incertae sedis</taxon>
        <taxon>Mucoromycota</taxon>
        <taxon>Mortierellomycotina</taxon>
        <taxon>Mortierellomycetes</taxon>
        <taxon>Mortierellales</taxon>
        <taxon>Mortierellaceae</taxon>
        <taxon>Podila</taxon>
    </lineage>
</organism>
<name>A0A9P5SC98_9FUNG</name>
<proteinExistence type="predicted"/>
<sequence>MTFDICVELAKMMANIEQMFNSSRGEVQGQIQEQDRQIDSIHSDVQVLQKSIENIMETLKADQVIKGLWQHTRPVKHKPDYTSADPRRPLMKHAQLLQGYCTIEWFNFNNLHVDNPYATWASEGSLAMAKKIKASNVPFFGVALIDDWVDDFEDWCKIQFGSPYASRMDEQVIRLFLSAIESCKDIKAAY</sequence>
<protein>
    <submittedName>
        <fullName evidence="1">Uncharacterized protein</fullName>
    </submittedName>
</protein>
<accession>A0A9P5SC98</accession>
<evidence type="ECO:0000313" key="2">
    <source>
        <dbReference type="Proteomes" id="UP000696485"/>
    </source>
</evidence>
<keyword evidence="2" id="KW-1185">Reference proteome</keyword>